<dbReference type="PANTHER" id="PTHR30121">
    <property type="entry name" value="UNCHARACTERIZED PROTEIN YJGR-RELATED"/>
    <property type="match status" value="1"/>
</dbReference>
<dbReference type="STRING" id="980561.A1359_09530"/>
<dbReference type="InterPro" id="IPR025955">
    <property type="entry name" value="TraC/Conjuga_ATPase"/>
</dbReference>
<dbReference type="OrthoDB" id="5555485at2"/>
<dbReference type="InterPro" id="IPR027417">
    <property type="entry name" value="P-loop_NTPase"/>
</dbReference>
<feature type="region of interest" description="Disordered" evidence="1">
    <location>
        <begin position="604"/>
        <end position="632"/>
    </location>
</feature>
<dbReference type="SUPFAM" id="SSF52540">
    <property type="entry name" value="P-loop containing nucleoside triphosphate hydrolases"/>
    <property type="match status" value="1"/>
</dbReference>
<feature type="region of interest" description="Disordered" evidence="1">
    <location>
        <begin position="1"/>
        <end position="30"/>
    </location>
</feature>
<dbReference type="Proteomes" id="UP000078476">
    <property type="component" value="Unassembled WGS sequence"/>
</dbReference>
<name>A0A177NC68_9GAMM</name>
<accession>A0A177NC68</accession>
<protein>
    <submittedName>
        <fullName evidence="2">ATPase</fullName>
    </submittedName>
</protein>
<evidence type="ECO:0000313" key="3">
    <source>
        <dbReference type="Proteomes" id="UP000078476"/>
    </source>
</evidence>
<dbReference type="Gene3D" id="3.40.50.300">
    <property type="entry name" value="P-loop containing nucleotide triphosphate hydrolases"/>
    <property type="match status" value="2"/>
</dbReference>
<dbReference type="InterPro" id="IPR051162">
    <property type="entry name" value="T4SS_component"/>
</dbReference>
<dbReference type="AlphaFoldDB" id="A0A177NC68"/>
<sequence>MAWFRSLLTRQHGDSAHPQRRATDKPPTERRIRQQYERPTSFTNLLPWLEYLSATQCFLLDDGYSVGALFRIATVDSDARSEVFLSELRDKLQTALISLPEELENPWIVQLFVQDEPNLAYLVDQIRQYAQPRARGSRFSESYFKVLEDHLAAISRSGGLFEDQLVTGGPWRGQRRTVRATLYRRRKVSQQAYDYYHISPEDELNDVAGKFSTALLTAGIKSSRCNGQELYEWLFRWLNPNPVMTDGDTEALLKQAPYPGDSDMPFGHDFAECLMLGMPHSDAQRGLWWFDGLPHKVITVQALRNIPAIGLFGAERQVGEHRFALFDRMSENTVLSMTITVKAQDAVRNHLAQVQHGAVGDYPEAKLAARDADKAQMEIARHNKLFPVQLAFYVRGDSEAALHQHINQLHSLLLANGLQPIREADDLLALDSYRRNLPMAYCATHDQCEARRSRLMFSKQAANLAPVYGRSTGTGHPGFVFFNRGAEPLLFDPLHSEDRKKNGHALIIGPTGAGKSATLVYLILQMMAIYRPRIFIIEAGNSFGLLGQYLQAHGVSLNQVTLAPNVDVSLPPFSDALKLLDQSLHPADDLALHENADGCVELSDEIGDEEEGNDDDQKVDSGSEDDPDSDDAVRDLLGEMEIASRIMITGGDAREDERMTRADRLLIRHAILLAAKTVFEAGREQVLTQDVVDGLRNLPGLSAQRQERAVEMADGMSLFCTGLAGHFFNRPGSRWPAVDVTIVDMGILAREGYEDQLTVAYIGLMNHIHDRVERQQNDDRPTLVITDEGHIITTNPLLSPYVIKIVKMWRKLGAWFWIATQNLEDFPQASKRMLNMLEWWLCLVMPKEEVEQISRFKDLSAEQKALLLATRKSPKQYTEGVVLTDERALLFRNVPPPLALALAMTEKDEKARRHQIMQERGCTELEAVNVVAEELSRLRR</sequence>
<dbReference type="PANTHER" id="PTHR30121:SF6">
    <property type="entry name" value="SLR6007 PROTEIN"/>
    <property type="match status" value="1"/>
</dbReference>
<gene>
    <name evidence="2" type="ORF">A1359_09530</name>
</gene>
<keyword evidence="3" id="KW-1185">Reference proteome</keyword>
<dbReference type="InterPro" id="IPR022303">
    <property type="entry name" value="Conjug_Trfer_ATPase"/>
</dbReference>
<dbReference type="RefSeq" id="WP_066982139.1">
    <property type="nucleotide sequence ID" value="NZ_LUUI01000101.1"/>
</dbReference>
<dbReference type="EMBL" id="LUUI01000101">
    <property type="protein sequence ID" value="OAI15638.1"/>
    <property type="molecule type" value="Genomic_DNA"/>
</dbReference>
<comment type="caution">
    <text evidence="2">The sequence shown here is derived from an EMBL/GenBank/DDBJ whole genome shotgun (WGS) entry which is preliminary data.</text>
</comment>
<dbReference type="Pfam" id="PF11130">
    <property type="entry name" value="TraC_F_IV"/>
    <property type="match status" value="1"/>
</dbReference>
<dbReference type="NCBIfam" id="TIGR03744">
    <property type="entry name" value="traC_PFL_4706"/>
    <property type="match status" value="1"/>
</dbReference>
<reference evidence="2 3" key="1">
    <citation type="submission" date="2016-03" db="EMBL/GenBank/DDBJ databases">
        <authorList>
            <person name="Ploux O."/>
        </authorList>
    </citation>
    <scope>NUCLEOTIDE SEQUENCE [LARGE SCALE GENOMIC DNA]</scope>
    <source>
        <strain evidence="2 3">R-45370</strain>
    </source>
</reference>
<organism evidence="2 3">
    <name type="scientific">Methylomonas lenta</name>
    <dbReference type="NCBI Taxonomy" id="980561"/>
    <lineage>
        <taxon>Bacteria</taxon>
        <taxon>Pseudomonadati</taxon>
        <taxon>Pseudomonadota</taxon>
        <taxon>Gammaproteobacteria</taxon>
        <taxon>Methylococcales</taxon>
        <taxon>Methylococcaceae</taxon>
        <taxon>Methylomonas</taxon>
    </lineage>
</organism>
<feature type="compositionally biased region" description="Basic and acidic residues" evidence="1">
    <location>
        <begin position="11"/>
        <end position="30"/>
    </location>
</feature>
<proteinExistence type="predicted"/>
<evidence type="ECO:0000256" key="1">
    <source>
        <dbReference type="SAM" id="MobiDB-lite"/>
    </source>
</evidence>
<feature type="compositionally biased region" description="Acidic residues" evidence="1">
    <location>
        <begin position="604"/>
        <end position="614"/>
    </location>
</feature>
<evidence type="ECO:0000313" key="2">
    <source>
        <dbReference type="EMBL" id="OAI15638.1"/>
    </source>
</evidence>